<evidence type="ECO:0000313" key="19">
    <source>
        <dbReference type="Proteomes" id="UP001311232"/>
    </source>
</evidence>
<dbReference type="GO" id="GO:0016712">
    <property type="term" value="F:oxidoreductase activity, acting on paired donors, with incorporation or reduction of molecular oxygen, reduced flavin or flavoprotein as one donor, and incorporation of one atom of oxygen"/>
    <property type="evidence" value="ECO:0007669"/>
    <property type="project" value="UniProtKB-EC"/>
</dbReference>
<keyword evidence="12 17" id="KW-0503">Monooxygenase</keyword>
<reference evidence="18 19" key="1">
    <citation type="submission" date="2021-06" db="EMBL/GenBank/DDBJ databases">
        <authorList>
            <person name="Palmer J.M."/>
        </authorList>
    </citation>
    <scope>NUCLEOTIDE SEQUENCE [LARGE SCALE GENOMIC DNA]</scope>
    <source>
        <strain evidence="18 19">MEX-2019</strain>
        <tissue evidence="18">Muscle</tissue>
    </source>
</reference>
<dbReference type="SUPFAM" id="SSF48264">
    <property type="entry name" value="Cytochrome P450"/>
    <property type="match status" value="1"/>
</dbReference>
<keyword evidence="8" id="KW-0256">Endoplasmic reticulum</keyword>
<keyword evidence="13" id="KW-0472">Membrane</keyword>
<dbReference type="Gene3D" id="1.10.630.10">
    <property type="entry name" value="Cytochrome P450"/>
    <property type="match status" value="1"/>
</dbReference>
<dbReference type="PANTHER" id="PTHR24302:SF32">
    <property type="entry name" value="CYTOCHROME P450, FAMILY 3, SUBFAMILY A, POLYPEPTIDE 65"/>
    <property type="match status" value="1"/>
</dbReference>
<evidence type="ECO:0000256" key="13">
    <source>
        <dbReference type="ARBA" id="ARBA00023136"/>
    </source>
</evidence>
<keyword evidence="19" id="KW-1185">Reference proteome</keyword>
<keyword evidence="10 17" id="KW-0560">Oxidoreductase</keyword>
<evidence type="ECO:0000256" key="17">
    <source>
        <dbReference type="RuleBase" id="RU000461"/>
    </source>
</evidence>
<evidence type="ECO:0000256" key="11">
    <source>
        <dbReference type="ARBA" id="ARBA00023004"/>
    </source>
</evidence>
<dbReference type="EC" id="1.14.14.1" evidence="5"/>
<dbReference type="EMBL" id="JAHHUM010002081">
    <property type="protein sequence ID" value="KAK5606365.1"/>
    <property type="molecule type" value="Genomic_DNA"/>
</dbReference>
<dbReference type="GO" id="GO:0020037">
    <property type="term" value="F:heme binding"/>
    <property type="evidence" value="ECO:0007669"/>
    <property type="project" value="InterPro"/>
</dbReference>
<proteinExistence type="inferred from homology"/>
<keyword evidence="9" id="KW-0492">Microsome</keyword>
<sequence length="551" mass="63633">MTAKFLFNHQSLEHQCLPLKGGKLNIKSYSPQETTRCYPKEQPHRVHGRASVFKASPNSLVSASGKDRYGHWTFGVFDKLGIPGPKPMMYWGTVNRYNQVYYLDDNECAKKYGRVWGSYELRRPMLAVMDPEMLKIILVKECFTFFTNRRNFRLNGDLYDAVNVAEDDQWRRIRNHVTPSFTSGRIKEMFSIMQHHSHKLLVRLQSKMDNKEVKVITIKDIFGPYSMDVMANCVFSVDLDSINEPSNPFITHASKILRFPVPLFLFQGCFPIFLPLLELLGLSLFPKSSTTFFRAVVEKIRAERNESSKKNLADILQNFINYQTNKLGKERENQGLNDHEILSQVTMLLFAGYETSATTLAFLAYTLARHPEVMKSLQQEIDLTFPQKGPVQYDGLMQMEYLSSVVDECLRLYPPAARLERMTKETLKVKGITIPKNMIVMIPVYALHRDPELWPDPEEFKPDRFSKENKQSINPYAYLPFGIGPRNCLGMRFALVMIKLALVKVLQNYNFLICEETEIPLKMHPEGLVGPLQPIKLKLQKRSFNSIDEEN</sequence>
<dbReference type="InterPro" id="IPR001128">
    <property type="entry name" value="Cyt_P450"/>
</dbReference>
<dbReference type="Proteomes" id="UP001311232">
    <property type="component" value="Unassembled WGS sequence"/>
</dbReference>
<evidence type="ECO:0000256" key="3">
    <source>
        <dbReference type="ARBA" id="ARBA00004406"/>
    </source>
</evidence>
<evidence type="ECO:0000256" key="16">
    <source>
        <dbReference type="PIRSR" id="PIRSR602401-1"/>
    </source>
</evidence>
<comment type="similarity">
    <text evidence="4 17">Belongs to the cytochrome P450 family.</text>
</comment>
<evidence type="ECO:0000256" key="10">
    <source>
        <dbReference type="ARBA" id="ARBA00023002"/>
    </source>
</evidence>
<accession>A0AAV9RCQ3</accession>
<dbReference type="GO" id="GO:0008395">
    <property type="term" value="F:steroid hydroxylase activity"/>
    <property type="evidence" value="ECO:0007669"/>
    <property type="project" value="TreeGrafter"/>
</dbReference>
<dbReference type="PRINTS" id="PR00463">
    <property type="entry name" value="EP450I"/>
</dbReference>
<evidence type="ECO:0000256" key="6">
    <source>
        <dbReference type="ARBA" id="ARBA00022617"/>
    </source>
</evidence>
<evidence type="ECO:0000256" key="1">
    <source>
        <dbReference type="ARBA" id="ARBA00001971"/>
    </source>
</evidence>
<dbReference type="PRINTS" id="PR00385">
    <property type="entry name" value="P450"/>
</dbReference>
<comment type="cofactor">
    <cofactor evidence="1 16">
        <name>heme</name>
        <dbReference type="ChEBI" id="CHEBI:30413"/>
    </cofactor>
</comment>
<evidence type="ECO:0000256" key="4">
    <source>
        <dbReference type="ARBA" id="ARBA00010617"/>
    </source>
</evidence>
<comment type="caution">
    <text evidence="18">The sequence shown here is derived from an EMBL/GenBank/DDBJ whole genome shotgun (WGS) entry which is preliminary data.</text>
</comment>
<keyword evidence="11 16" id="KW-0408">Iron</keyword>
<comment type="catalytic activity">
    <reaction evidence="14">
        <text>an organic molecule + reduced [NADPH--hemoprotein reductase] + O2 = an alcohol + oxidized [NADPH--hemoprotein reductase] + H2O + H(+)</text>
        <dbReference type="Rhea" id="RHEA:17149"/>
        <dbReference type="Rhea" id="RHEA-COMP:11964"/>
        <dbReference type="Rhea" id="RHEA-COMP:11965"/>
        <dbReference type="ChEBI" id="CHEBI:15377"/>
        <dbReference type="ChEBI" id="CHEBI:15378"/>
        <dbReference type="ChEBI" id="CHEBI:15379"/>
        <dbReference type="ChEBI" id="CHEBI:30879"/>
        <dbReference type="ChEBI" id="CHEBI:57618"/>
        <dbReference type="ChEBI" id="CHEBI:58210"/>
        <dbReference type="ChEBI" id="CHEBI:142491"/>
        <dbReference type="EC" id="1.14.14.1"/>
    </reaction>
</comment>
<name>A0AAV9RCQ3_9TELE</name>
<dbReference type="Pfam" id="PF00067">
    <property type="entry name" value="p450"/>
    <property type="match status" value="1"/>
</dbReference>
<keyword evidence="7 16" id="KW-0479">Metal-binding</keyword>
<evidence type="ECO:0000256" key="7">
    <source>
        <dbReference type="ARBA" id="ARBA00022723"/>
    </source>
</evidence>
<evidence type="ECO:0000256" key="2">
    <source>
        <dbReference type="ARBA" id="ARBA00004174"/>
    </source>
</evidence>
<evidence type="ECO:0000256" key="14">
    <source>
        <dbReference type="ARBA" id="ARBA00047827"/>
    </source>
</evidence>
<dbReference type="InterPro" id="IPR017972">
    <property type="entry name" value="Cyt_P450_CS"/>
</dbReference>
<evidence type="ECO:0000313" key="18">
    <source>
        <dbReference type="EMBL" id="KAK5606365.1"/>
    </source>
</evidence>
<organism evidence="18 19">
    <name type="scientific">Crenichthys baileyi</name>
    <name type="common">White River springfish</name>
    <dbReference type="NCBI Taxonomy" id="28760"/>
    <lineage>
        <taxon>Eukaryota</taxon>
        <taxon>Metazoa</taxon>
        <taxon>Chordata</taxon>
        <taxon>Craniata</taxon>
        <taxon>Vertebrata</taxon>
        <taxon>Euteleostomi</taxon>
        <taxon>Actinopterygii</taxon>
        <taxon>Neopterygii</taxon>
        <taxon>Teleostei</taxon>
        <taxon>Neoteleostei</taxon>
        <taxon>Acanthomorphata</taxon>
        <taxon>Ovalentaria</taxon>
        <taxon>Atherinomorphae</taxon>
        <taxon>Cyprinodontiformes</taxon>
        <taxon>Goodeidae</taxon>
        <taxon>Crenichthys</taxon>
    </lineage>
</organism>
<comment type="subcellular location">
    <subcellularLocation>
        <location evidence="3">Endoplasmic reticulum membrane</location>
        <topology evidence="3">Peripheral membrane protein</topology>
    </subcellularLocation>
    <subcellularLocation>
        <location evidence="2">Microsome membrane</location>
        <topology evidence="2">Peripheral membrane protein</topology>
    </subcellularLocation>
</comment>
<dbReference type="InterPro" id="IPR050705">
    <property type="entry name" value="Cytochrome_P450_3A"/>
</dbReference>
<evidence type="ECO:0000256" key="8">
    <source>
        <dbReference type="ARBA" id="ARBA00022824"/>
    </source>
</evidence>
<gene>
    <name evidence="18" type="ORF">CRENBAI_022463</name>
</gene>
<protein>
    <recommendedName>
        <fullName evidence="5">unspecific monooxygenase</fullName>
        <ecNumber evidence="5">1.14.14.1</ecNumber>
    </recommendedName>
</protein>
<evidence type="ECO:0000256" key="9">
    <source>
        <dbReference type="ARBA" id="ARBA00022848"/>
    </source>
</evidence>
<evidence type="ECO:0000256" key="12">
    <source>
        <dbReference type="ARBA" id="ARBA00023033"/>
    </source>
</evidence>
<dbReference type="PANTHER" id="PTHR24302">
    <property type="entry name" value="CYTOCHROME P450 FAMILY 3"/>
    <property type="match status" value="1"/>
</dbReference>
<dbReference type="GO" id="GO:0005506">
    <property type="term" value="F:iron ion binding"/>
    <property type="evidence" value="ECO:0007669"/>
    <property type="project" value="InterPro"/>
</dbReference>
<dbReference type="AlphaFoldDB" id="A0AAV9RCQ3"/>
<comment type="function">
    <text evidence="15">Putative steroid 6-beta-hydroxylase.</text>
</comment>
<dbReference type="GO" id="GO:0005789">
    <property type="term" value="C:endoplasmic reticulum membrane"/>
    <property type="evidence" value="ECO:0007669"/>
    <property type="project" value="UniProtKB-SubCell"/>
</dbReference>
<dbReference type="PROSITE" id="PS00086">
    <property type="entry name" value="CYTOCHROME_P450"/>
    <property type="match status" value="1"/>
</dbReference>
<feature type="binding site" description="axial binding residue" evidence="16">
    <location>
        <position position="488"/>
    </location>
    <ligand>
        <name>heme</name>
        <dbReference type="ChEBI" id="CHEBI:30413"/>
    </ligand>
    <ligandPart>
        <name>Fe</name>
        <dbReference type="ChEBI" id="CHEBI:18248"/>
    </ligandPart>
</feature>
<dbReference type="InterPro" id="IPR036396">
    <property type="entry name" value="Cyt_P450_sf"/>
</dbReference>
<keyword evidence="6 16" id="KW-0349">Heme</keyword>
<evidence type="ECO:0000256" key="5">
    <source>
        <dbReference type="ARBA" id="ARBA00012109"/>
    </source>
</evidence>
<dbReference type="InterPro" id="IPR002401">
    <property type="entry name" value="Cyt_P450_E_grp-I"/>
</dbReference>
<dbReference type="FunFam" id="1.10.630.10:FF:000003">
    <property type="entry name" value="cytochrome P450 3A12-like isoform X2"/>
    <property type="match status" value="1"/>
</dbReference>
<evidence type="ECO:0000256" key="15">
    <source>
        <dbReference type="ARBA" id="ARBA00058600"/>
    </source>
</evidence>